<dbReference type="InterPro" id="IPR001079">
    <property type="entry name" value="Galectin_CRD"/>
</dbReference>
<keyword evidence="2" id="KW-0732">Signal</keyword>
<keyword evidence="5" id="KW-1185">Reference proteome</keyword>
<proteinExistence type="predicted"/>
<dbReference type="AlphaFoldDB" id="A0ABD2LA86"/>
<gene>
    <name evidence="4" type="ORF">niasHT_012080</name>
</gene>
<dbReference type="Pfam" id="PF00337">
    <property type="entry name" value="Gal-bind_lectin"/>
    <property type="match status" value="1"/>
</dbReference>
<dbReference type="EMBL" id="JBICBT010000480">
    <property type="protein sequence ID" value="KAL3112111.1"/>
    <property type="molecule type" value="Genomic_DNA"/>
</dbReference>
<feature type="chain" id="PRO_5044839255" description="Galectin domain-containing protein" evidence="2">
    <location>
        <begin position="26"/>
        <end position="946"/>
    </location>
</feature>
<dbReference type="Gene3D" id="2.60.120.200">
    <property type="match status" value="1"/>
</dbReference>
<dbReference type="Proteomes" id="UP001620626">
    <property type="component" value="Unassembled WGS sequence"/>
</dbReference>
<evidence type="ECO:0000259" key="3">
    <source>
        <dbReference type="Pfam" id="PF00337"/>
    </source>
</evidence>
<organism evidence="4 5">
    <name type="scientific">Heterodera trifolii</name>
    <dbReference type="NCBI Taxonomy" id="157864"/>
    <lineage>
        <taxon>Eukaryota</taxon>
        <taxon>Metazoa</taxon>
        <taxon>Ecdysozoa</taxon>
        <taxon>Nematoda</taxon>
        <taxon>Chromadorea</taxon>
        <taxon>Rhabditida</taxon>
        <taxon>Tylenchina</taxon>
        <taxon>Tylenchomorpha</taxon>
        <taxon>Tylenchoidea</taxon>
        <taxon>Heteroderidae</taxon>
        <taxon>Heteroderinae</taxon>
        <taxon>Heterodera</taxon>
    </lineage>
</organism>
<evidence type="ECO:0000313" key="5">
    <source>
        <dbReference type="Proteomes" id="UP001620626"/>
    </source>
</evidence>
<evidence type="ECO:0000313" key="4">
    <source>
        <dbReference type="EMBL" id="KAL3112111.1"/>
    </source>
</evidence>
<evidence type="ECO:0000256" key="2">
    <source>
        <dbReference type="SAM" id="SignalP"/>
    </source>
</evidence>
<name>A0ABD2LA86_9BILA</name>
<keyword evidence="1" id="KW-0430">Lectin</keyword>
<comment type="caution">
    <text evidence="4">The sequence shown here is derived from an EMBL/GenBank/DDBJ whole genome shotgun (WGS) entry which is preliminary data.</text>
</comment>
<feature type="signal peptide" evidence="2">
    <location>
        <begin position="1"/>
        <end position="25"/>
    </location>
</feature>
<accession>A0ABD2LA86</accession>
<protein>
    <recommendedName>
        <fullName evidence="3">Galectin domain-containing protein</fullName>
    </recommendedName>
</protein>
<evidence type="ECO:0000256" key="1">
    <source>
        <dbReference type="ARBA" id="ARBA00022734"/>
    </source>
</evidence>
<feature type="domain" description="Galectin" evidence="3">
    <location>
        <begin position="839"/>
        <end position="908"/>
    </location>
</feature>
<reference evidence="4 5" key="1">
    <citation type="submission" date="2024-10" db="EMBL/GenBank/DDBJ databases">
        <authorList>
            <person name="Kim D."/>
        </authorList>
    </citation>
    <scope>NUCLEOTIDE SEQUENCE [LARGE SCALE GENOMIC DNA]</scope>
    <source>
        <strain evidence="4">BH-2024</strain>
    </source>
</reference>
<sequence length="946" mass="108318">MRILLNIPLILCHFFALNGIQTSAAEAITEPTRLTGHGTKVTTIQIQDFDQCFPRDATKTFGLEFRLPRDGGCCEDGLIICYPSIMATGVLDNYHSLDTVDLSNEMFNIDNMDNNPIAEECQNRAKKLGNSMAKLTWHGISIKLNRKSDGISTAILETSFCEKRFVVPDVFRQFNIHFGNKSHFAAYITIDEELIDIEDGKVAQYKKMALIGAKIRDFVGFWVLGLDMIPWDEQTMKLFVIRHCNCSLEAFFLRPSDSEPTDPEEASMGTGRFEDRCVNETQKLTMPIHISDVNQVITIQLLTDKMKNDNSTNNTIALKLWHTNQGKEDIEMLSIHFFLANNTVEVVIGTETHFCDYEFSNEIFEMNLQIWLKQFSYKILFKNKRLGNKEYYPEKWWEGLKFKDHNKLTLDGHYALIDDPRVFPRQAQDELSTTVSYYSYVPWSEKLNLRVRIKLLDGDTTHFKIFLLHDSIEPVNLMGATVMQLEVTVTKENVSKIELSEFLKNEKKPMPEDSKLIQNKFNELFNNGEQRTFEFQTVLKKEVLNVSINGQTVQTNQKRELPAWAANYIRLEGNVTAFGEPDYLYIDQLSGKMKIISGKIENTDPNEIFLVKTKIFSDIKIPDDFTIKLPTLFNYGDSVELFAKREKVATHEHNDFNNFTFIFMHESLDENSIIGDTLLKIEYSFVHNQTNTFSKEVKCSYHLNMNNFSDENIQQHGLSEFGGIFILEISAGDDRFVINVFNEVNAPQLQCLYPNNTLNDQNVTIPPWAVDHIRRITALRQINAKNGVGFLETGDRIDVVVKSKGGKMPTSSVNVSFLNEALAFNEIIGKTIMKAEVLNEQLTLSHYINGKWDGTINCSAVKLTETYKFEFIVVSNTGFNVSVNEVKDCGYSTPLPLWTIQYISVGYDNTSFHPPIITCHPSKRCFEPTSKNSNMSMEFPEQKRNN</sequence>
<dbReference type="GO" id="GO:0030246">
    <property type="term" value="F:carbohydrate binding"/>
    <property type="evidence" value="ECO:0007669"/>
    <property type="project" value="UniProtKB-KW"/>
</dbReference>